<dbReference type="KEGG" id="maua:101830368"/>
<evidence type="ECO:0000256" key="2">
    <source>
        <dbReference type="ARBA" id="ARBA00053874"/>
    </source>
</evidence>
<dbReference type="InterPro" id="IPR051244">
    <property type="entry name" value="TCAF"/>
</dbReference>
<dbReference type="Pfam" id="PF17291">
    <property type="entry name" value="M60-like_N"/>
    <property type="match status" value="1"/>
</dbReference>
<dbReference type="AlphaFoldDB" id="A0A1U7RAH8"/>
<dbReference type="eggNOG" id="ENOG502QQUS">
    <property type="taxonomic scope" value="Eukaryota"/>
</dbReference>
<evidence type="ECO:0000259" key="4">
    <source>
        <dbReference type="PROSITE" id="PS51723"/>
    </source>
</evidence>
<evidence type="ECO:0000256" key="3">
    <source>
        <dbReference type="ARBA" id="ARBA00070867"/>
    </source>
</evidence>
<evidence type="ECO:0000313" key="6">
    <source>
        <dbReference type="RefSeq" id="XP_005083123.1"/>
    </source>
</evidence>
<reference evidence="6" key="1">
    <citation type="submission" date="2025-08" db="UniProtKB">
        <authorList>
            <consortium name="RefSeq"/>
        </authorList>
    </citation>
    <scope>IDENTIFICATION</scope>
    <source>
        <tissue evidence="6">Liver</tissue>
    </source>
</reference>
<dbReference type="SMART" id="SM01276">
    <property type="entry name" value="M60-like"/>
    <property type="match status" value="1"/>
</dbReference>
<comment type="similarity">
    <text evidence="1">Belongs to the TCAF family.</text>
</comment>
<dbReference type="GeneID" id="101830368"/>
<organism evidence="5 6">
    <name type="scientific">Mesocricetus auratus</name>
    <name type="common">Golden hamster</name>
    <dbReference type="NCBI Taxonomy" id="10036"/>
    <lineage>
        <taxon>Eukaryota</taxon>
        <taxon>Metazoa</taxon>
        <taxon>Chordata</taxon>
        <taxon>Craniata</taxon>
        <taxon>Vertebrata</taxon>
        <taxon>Euteleostomi</taxon>
        <taxon>Mammalia</taxon>
        <taxon>Eutheria</taxon>
        <taxon>Euarchontoglires</taxon>
        <taxon>Glires</taxon>
        <taxon>Rodentia</taxon>
        <taxon>Myomorpha</taxon>
        <taxon>Muroidea</taxon>
        <taxon>Cricetidae</taxon>
        <taxon>Cricetinae</taxon>
        <taxon>Mesocricetus</taxon>
    </lineage>
</organism>
<dbReference type="PANTHER" id="PTHR15730">
    <property type="entry name" value="EXPERIMENTAL AUTOIMMUNE PROSTATITIS ANTIGEN 2-RELATED"/>
    <property type="match status" value="1"/>
</dbReference>
<dbReference type="SUPFAM" id="SSF52317">
    <property type="entry name" value="Class I glutamine amidotransferase-like"/>
    <property type="match status" value="1"/>
</dbReference>
<dbReference type="GO" id="GO:0090314">
    <property type="term" value="P:positive regulation of protein targeting to membrane"/>
    <property type="evidence" value="ECO:0007669"/>
    <property type="project" value="TreeGrafter"/>
</dbReference>
<feature type="domain" description="Peptidase M60" evidence="4">
    <location>
        <begin position="533"/>
        <end position="832"/>
    </location>
</feature>
<evidence type="ECO:0000256" key="1">
    <source>
        <dbReference type="ARBA" id="ARBA00009770"/>
    </source>
</evidence>
<proteinExistence type="inferred from homology"/>
<dbReference type="PROSITE" id="PS51723">
    <property type="entry name" value="PEPTIDASE_M60"/>
    <property type="match status" value="1"/>
</dbReference>
<dbReference type="InterPro" id="IPR031161">
    <property type="entry name" value="Peptidase_M60_dom"/>
</dbReference>
<dbReference type="Gene3D" id="2.60.120.1250">
    <property type="entry name" value="Peptidase M60, enhancin-like domain 1"/>
    <property type="match status" value="1"/>
</dbReference>
<accession>A0A1U7RAH8</accession>
<dbReference type="FunFam" id="2.60.120.1250:FF:000001">
    <property type="entry name" value="TRPM8 channel-associated factor 3"/>
    <property type="match status" value="1"/>
</dbReference>
<sequence>MATTPDAAFETLMNGVTNWDLPKEFIPNELLLTGETTFPVMVNDKGQVLIAASSYGQGRLVVISHERYLLHAGLAPFLFNAVRWLCPSPEAPILVHPSLASLVNILSDSGLKALVQPEPGETLGVYCTDAYNDTLTDRLVQFVKRGGGLLIGGQAYYWASQHGSDKVLSNFPGNHVTSVAGVYFTDVCGSRDSFEVSKEIPNPTLYVKCEDEIKYDQQQLLEGMSVMDIETQAVPCQLLVHGQRAFPLGVDNSFNCFLAAARYGHGRVVLGGHESLMLSEAMLPFVLNALHWLMGPQTGRVGLASKMKALKSLLPNSSFQWSETEHLTGDLSVFCCCSFTNIDPKKVEEFVAEGGGLLIGAGARLWGHKNPDSDCMTQYPNNITLKCFGLGITSQVVKKGSFPVPNPQVIDYHIRKALAQFESAVYSQNCILQERWLMKLVKDCSYMLQMTHQRISIYDSVKERALKVIQHEGFPRVSDEHPILKGSPQAFLLFLAYELFKSGVDASQLLPPPSLLPPTESPMVIKISRDNRSSWVSTGLYLPEGQVAQITLPTEATNANLKVLIGCHTDNIGEAKTYYRPPVMTYIYHLNSPQKNISWLYGGLLYVTVPNKYNRDDVSVTISGAVSAPYFKIGETTQEEWKDLIKSSEAPWGELATDNIILTIPTECLKMLRDPYPLLQLWDEIVQAVAKLAAVPFPFKRPERVVLDKQISLGYLHSGYPVMGHISIAEGIIDEIAIRSHGIWGVAHELGHNQQKGRWNFPPYTTEALCNLWSIYVHETVLNIHRDQAHPSLKPELRMQRIKTHLNMGAPLSNWVVWTALETYLQLQEGFGWEPFIQIFADYRVLSNLPKGNEGKMNLWVKKFSEVVQKNLAPFFEAWGWPVQNDVAESLTYLPEWLENPMKMYTPEVTE</sequence>
<dbReference type="GO" id="GO:0044325">
    <property type="term" value="F:transmembrane transporter binding"/>
    <property type="evidence" value="ECO:0007669"/>
    <property type="project" value="TreeGrafter"/>
</dbReference>
<dbReference type="PANTHER" id="PTHR15730:SF3">
    <property type="entry name" value="TRPM8 CHANNEL-ASSOCIATED FACTOR 3"/>
    <property type="match status" value="1"/>
</dbReference>
<dbReference type="Pfam" id="PF13402">
    <property type="entry name" value="Peptidase_M60"/>
    <property type="match status" value="1"/>
</dbReference>
<gene>
    <name evidence="6" type="primary">LOC101830368</name>
</gene>
<dbReference type="InterPro" id="IPR029062">
    <property type="entry name" value="Class_I_gatase-like"/>
</dbReference>
<dbReference type="InterPro" id="IPR035423">
    <property type="entry name" value="M60-like_N"/>
</dbReference>
<dbReference type="FunFam" id="3.40.390.80:FF:000001">
    <property type="entry name" value="TRPM8 channel-associated factor 1"/>
    <property type="match status" value="1"/>
</dbReference>
<dbReference type="Proteomes" id="UP000886700">
    <property type="component" value="Unplaced"/>
</dbReference>
<dbReference type="Gene3D" id="3.40.390.80">
    <property type="entry name" value="Peptidase M60, enhancin-like domain 2"/>
    <property type="match status" value="1"/>
</dbReference>
<evidence type="ECO:0000313" key="5">
    <source>
        <dbReference type="Proteomes" id="UP000886700"/>
    </source>
</evidence>
<comment type="function">
    <text evidence="2">May play a role in the regulation of the cation channel TRPM8 activity.</text>
</comment>
<dbReference type="OrthoDB" id="10260387at2759"/>
<dbReference type="RefSeq" id="XP_005083123.1">
    <property type="nucleotide sequence ID" value="XM_005083066.2"/>
</dbReference>
<dbReference type="Gene3D" id="1.10.390.30">
    <property type="entry name" value="Peptidase M60, enhancin-like domain 3"/>
    <property type="match status" value="1"/>
</dbReference>
<dbReference type="GO" id="GO:0005886">
    <property type="term" value="C:plasma membrane"/>
    <property type="evidence" value="ECO:0007669"/>
    <property type="project" value="TreeGrafter"/>
</dbReference>
<keyword evidence="5" id="KW-1185">Reference proteome</keyword>
<name>A0A1U7RAH8_MESAU</name>
<dbReference type="FunFam" id="1.10.390.30:FF:000001">
    <property type="entry name" value="TRPM8 channel-associated factor 1"/>
    <property type="match status" value="1"/>
</dbReference>
<dbReference type="InterPro" id="IPR042279">
    <property type="entry name" value="Pep_M60_3"/>
</dbReference>
<protein>
    <recommendedName>
        <fullName evidence="3">TRPM8 channel-associated factor 3</fullName>
    </recommendedName>
</protein>